<sequence length="87" mass="9795">MEKTIDKSGSLTSIQIQLLAGKKRDIAQIAIKLCGVFILMFILGFASPLHRVFWMVFSLGCALGVCFVSWILIKRIDRHIKEVTSIE</sequence>
<protein>
    <submittedName>
        <fullName evidence="2">Uncharacterized protein</fullName>
    </submittedName>
</protein>
<feature type="transmembrane region" description="Helical" evidence="1">
    <location>
        <begin position="52"/>
        <end position="73"/>
    </location>
</feature>
<dbReference type="EMBL" id="CACRTV010000057">
    <property type="protein sequence ID" value="VYU48602.1"/>
    <property type="molecule type" value="Genomic_DNA"/>
</dbReference>
<organism evidence="2">
    <name type="scientific">Clostridium paraputrificum</name>
    <dbReference type="NCBI Taxonomy" id="29363"/>
    <lineage>
        <taxon>Bacteria</taxon>
        <taxon>Bacillati</taxon>
        <taxon>Bacillota</taxon>
        <taxon>Clostridia</taxon>
        <taxon>Eubacteriales</taxon>
        <taxon>Clostridiaceae</taxon>
        <taxon>Clostridium</taxon>
    </lineage>
</organism>
<gene>
    <name evidence="2" type="ORF">CPLFYP93_02448</name>
</gene>
<feature type="transmembrane region" description="Helical" evidence="1">
    <location>
        <begin position="29"/>
        <end position="46"/>
    </location>
</feature>
<keyword evidence="1" id="KW-0472">Membrane</keyword>
<dbReference type="RefSeq" id="WP_156561812.1">
    <property type="nucleotide sequence ID" value="NZ_CACRTV010000057.1"/>
</dbReference>
<evidence type="ECO:0000256" key="1">
    <source>
        <dbReference type="SAM" id="Phobius"/>
    </source>
</evidence>
<keyword evidence="1" id="KW-1133">Transmembrane helix</keyword>
<keyword evidence="1" id="KW-0812">Transmembrane</keyword>
<dbReference type="AlphaFoldDB" id="A0A6N3F990"/>
<proteinExistence type="predicted"/>
<evidence type="ECO:0000313" key="2">
    <source>
        <dbReference type="EMBL" id="VYU48602.1"/>
    </source>
</evidence>
<accession>A0A6N3F990</accession>
<name>A0A6N3F990_9CLOT</name>
<reference evidence="2" key="1">
    <citation type="submission" date="2019-11" db="EMBL/GenBank/DDBJ databases">
        <authorList>
            <person name="Feng L."/>
        </authorList>
    </citation>
    <scope>NUCLEOTIDE SEQUENCE</scope>
    <source>
        <strain evidence="2">CParaputrificumLFYP93</strain>
    </source>
</reference>